<sequence>MELVRGKSGRIKGGLVTFLTVCRGLPHAYNRDLQVGDEIASMLMEEYRQQVQVVVQEKGKTIIFSFHFPVVAFVTETWTAVILQVFLYHFEQLGLLDNASCTAGDFFWLMC</sequence>
<reference evidence="1 2" key="1">
    <citation type="journal article" date="2022" name="Nat. Genet.">
        <title>Improved pea reference genome and pan-genome highlight genomic features and evolutionary characteristics.</title>
        <authorList>
            <person name="Yang T."/>
            <person name="Liu R."/>
            <person name="Luo Y."/>
            <person name="Hu S."/>
            <person name="Wang D."/>
            <person name="Wang C."/>
            <person name="Pandey M.K."/>
            <person name="Ge S."/>
            <person name="Xu Q."/>
            <person name="Li N."/>
            <person name="Li G."/>
            <person name="Huang Y."/>
            <person name="Saxena R.K."/>
            <person name="Ji Y."/>
            <person name="Li M."/>
            <person name="Yan X."/>
            <person name="He Y."/>
            <person name="Liu Y."/>
            <person name="Wang X."/>
            <person name="Xiang C."/>
            <person name="Varshney R.K."/>
            <person name="Ding H."/>
            <person name="Gao S."/>
            <person name="Zong X."/>
        </authorList>
    </citation>
    <scope>NUCLEOTIDE SEQUENCE [LARGE SCALE GENOMIC DNA]</scope>
    <source>
        <strain evidence="1 2">cv. Zhongwan 6</strain>
    </source>
</reference>
<dbReference type="Gramene" id="Psat02G0292600-T1">
    <property type="protein sequence ID" value="KAI5436605.1"/>
    <property type="gene ID" value="KIW84_022926"/>
</dbReference>
<dbReference type="Gene3D" id="1.20.200.10">
    <property type="entry name" value="Fumarase/aspartase (Central domain)"/>
    <property type="match status" value="1"/>
</dbReference>
<dbReference type="Proteomes" id="UP001058974">
    <property type="component" value="Chromosome 2"/>
</dbReference>
<organism evidence="1 2">
    <name type="scientific">Pisum sativum</name>
    <name type="common">Garden pea</name>
    <name type="synonym">Lathyrus oleraceus</name>
    <dbReference type="NCBI Taxonomy" id="3888"/>
    <lineage>
        <taxon>Eukaryota</taxon>
        <taxon>Viridiplantae</taxon>
        <taxon>Streptophyta</taxon>
        <taxon>Embryophyta</taxon>
        <taxon>Tracheophyta</taxon>
        <taxon>Spermatophyta</taxon>
        <taxon>Magnoliopsida</taxon>
        <taxon>eudicotyledons</taxon>
        <taxon>Gunneridae</taxon>
        <taxon>Pentapetalae</taxon>
        <taxon>rosids</taxon>
        <taxon>fabids</taxon>
        <taxon>Fabales</taxon>
        <taxon>Fabaceae</taxon>
        <taxon>Papilionoideae</taxon>
        <taxon>50 kb inversion clade</taxon>
        <taxon>NPAAA clade</taxon>
        <taxon>Hologalegina</taxon>
        <taxon>IRL clade</taxon>
        <taxon>Fabeae</taxon>
        <taxon>Lathyrus</taxon>
    </lineage>
</organism>
<comment type="caution">
    <text evidence="1">The sequence shown here is derived from an EMBL/GenBank/DDBJ whole genome shotgun (WGS) entry which is preliminary data.</text>
</comment>
<name>A0A9D4YG32_PEA</name>
<dbReference type="EMBL" id="JAMSHJ010000002">
    <property type="protein sequence ID" value="KAI5436605.1"/>
    <property type="molecule type" value="Genomic_DNA"/>
</dbReference>
<accession>A0A9D4YG32</accession>
<evidence type="ECO:0000313" key="2">
    <source>
        <dbReference type="Proteomes" id="UP001058974"/>
    </source>
</evidence>
<dbReference type="AlphaFoldDB" id="A0A9D4YG32"/>
<protein>
    <submittedName>
        <fullName evidence="1">Uncharacterized protein</fullName>
    </submittedName>
</protein>
<proteinExistence type="predicted"/>
<gene>
    <name evidence="1" type="ORF">KIW84_022926</name>
</gene>
<evidence type="ECO:0000313" key="1">
    <source>
        <dbReference type="EMBL" id="KAI5436605.1"/>
    </source>
</evidence>
<keyword evidence="2" id="KW-1185">Reference proteome</keyword>